<feature type="region of interest" description="Disordered" evidence="4">
    <location>
        <begin position="243"/>
        <end position="280"/>
    </location>
</feature>
<dbReference type="AlphaFoldDB" id="A0A6A5XK54"/>
<evidence type="ECO:0000313" key="5">
    <source>
        <dbReference type="EMBL" id="KAF2013512.1"/>
    </source>
</evidence>
<evidence type="ECO:0000256" key="2">
    <source>
        <dbReference type="ARBA" id="ARBA00007331"/>
    </source>
</evidence>
<name>A0A6A5XK54_9PLEO</name>
<accession>A0A6A5XK54</accession>
<dbReference type="GO" id="GO:0005655">
    <property type="term" value="C:nucleolar ribonuclease P complex"/>
    <property type="evidence" value="ECO:0007669"/>
    <property type="project" value="TreeGrafter"/>
</dbReference>
<feature type="compositionally biased region" description="Basic and acidic residues" evidence="4">
    <location>
        <begin position="262"/>
        <end position="271"/>
    </location>
</feature>
<dbReference type="PANTHER" id="PTHR13031">
    <property type="entry name" value="RIBONUCLEASE P SUBUNIT P30"/>
    <property type="match status" value="1"/>
</dbReference>
<dbReference type="InterPro" id="IPR002738">
    <property type="entry name" value="RNase_P_p30"/>
</dbReference>
<dbReference type="PANTHER" id="PTHR13031:SF0">
    <property type="entry name" value="RIBONUCLEASE P PROTEIN SUBUNIT P30"/>
    <property type="match status" value="1"/>
</dbReference>
<dbReference type="OrthoDB" id="17948at2759"/>
<sequence length="280" mass="31066">MYYDLNVPWTDNQREMQRAIAFLDELGYDVVALTHTLSGKIPSDHTSPIPATLPFTVPSRLRILRRCTLLLTDSTTNNKLPDLRSSYDIVAARPTSERTLQQACQTLDVDIISLDLTQKFETHFKFPTLGSAIARGVKIELCYGQGVGTQDANRKRLVIGNATQLIRVSRGRGLVFSSDARSVLALRAPADVINLASVWGLGRERGKDGLSKEPRSVVEFARLKKESYRGVVDVVYGGEKPAVVERQQKGQKGQSQQQQNKRKGDNLEKGSKKSKVQSAK</sequence>
<dbReference type="Proteomes" id="UP000799778">
    <property type="component" value="Unassembled WGS sequence"/>
</dbReference>
<dbReference type="EMBL" id="ML978071">
    <property type="protein sequence ID" value="KAF2013512.1"/>
    <property type="molecule type" value="Genomic_DNA"/>
</dbReference>
<comment type="subcellular location">
    <subcellularLocation>
        <location evidence="1">Nucleus</location>
    </subcellularLocation>
</comment>
<dbReference type="GO" id="GO:0008033">
    <property type="term" value="P:tRNA processing"/>
    <property type="evidence" value="ECO:0007669"/>
    <property type="project" value="UniProtKB-KW"/>
</dbReference>
<comment type="similarity">
    <text evidence="2">Belongs to the eukaryotic/archaeal RNase P protein component 3 family.</text>
</comment>
<dbReference type="InterPro" id="IPR016195">
    <property type="entry name" value="Pol/histidinol_Pase-like"/>
</dbReference>
<gene>
    <name evidence="5" type="ORF">BU24DRAFT_424516</name>
</gene>
<feature type="compositionally biased region" description="Low complexity" evidence="4">
    <location>
        <begin position="250"/>
        <end position="259"/>
    </location>
</feature>
<dbReference type="RefSeq" id="XP_033381851.1">
    <property type="nucleotide sequence ID" value="XM_033528525.1"/>
</dbReference>
<dbReference type="Gene3D" id="3.20.20.140">
    <property type="entry name" value="Metal-dependent hydrolases"/>
    <property type="match status" value="1"/>
</dbReference>
<evidence type="ECO:0000313" key="6">
    <source>
        <dbReference type="Proteomes" id="UP000799778"/>
    </source>
</evidence>
<keyword evidence="3" id="KW-0819">tRNA processing</keyword>
<dbReference type="GeneID" id="54285922"/>
<evidence type="ECO:0000256" key="3">
    <source>
        <dbReference type="ARBA" id="ARBA00022694"/>
    </source>
</evidence>
<dbReference type="SUPFAM" id="SSF89550">
    <property type="entry name" value="PHP domain-like"/>
    <property type="match status" value="1"/>
</dbReference>
<proteinExistence type="inferred from homology"/>
<protein>
    <submittedName>
        <fullName evidence="5">PHP domain-like protein</fullName>
    </submittedName>
</protein>
<dbReference type="GO" id="GO:0003723">
    <property type="term" value="F:RNA binding"/>
    <property type="evidence" value="ECO:0007669"/>
    <property type="project" value="TreeGrafter"/>
</dbReference>
<organism evidence="5 6">
    <name type="scientific">Aaosphaeria arxii CBS 175.79</name>
    <dbReference type="NCBI Taxonomy" id="1450172"/>
    <lineage>
        <taxon>Eukaryota</taxon>
        <taxon>Fungi</taxon>
        <taxon>Dikarya</taxon>
        <taxon>Ascomycota</taxon>
        <taxon>Pezizomycotina</taxon>
        <taxon>Dothideomycetes</taxon>
        <taxon>Pleosporomycetidae</taxon>
        <taxon>Pleosporales</taxon>
        <taxon>Pleosporales incertae sedis</taxon>
        <taxon>Aaosphaeria</taxon>
    </lineage>
</organism>
<dbReference type="Pfam" id="PF01876">
    <property type="entry name" value="RNase_P_p30"/>
    <property type="match status" value="1"/>
</dbReference>
<evidence type="ECO:0000256" key="4">
    <source>
        <dbReference type="SAM" id="MobiDB-lite"/>
    </source>
</evidence>
<keyword evidence="6" id="KW-1185">Reference proteome</keyword>
<evidence type="ECO:0000256" key="1">
    <source>
        <dbReference type="ARBA" id="ARBA00004123"/>
    </source>
</evidence>
<reference evidence="5" key="1">
    <citation type="journal article" date="2020" name="Stud. Mycol.">
        <title>101 Dothideomycetes genomes: a test case for predicting lifestyles and emergence of pathogens.</title>
        <authorList>
            <person name="Haridas S."/>
            <person name="Albert R."/>
            <person name="Binder M."/>
            <person name="Bloem J."/>
            <person name="Labutti K."/>
            <person name="Salamov A."/>
            <person name="Andreopoulos B."/>
            <person name="Baker S."/>
            <person name="Barry K."/>
            <person name="Bills G."/>
            <person name="Bluhm B."/>
            <person name="Cannon C."/>
            <person name="Castanera R."/>
            <person name="Culley D."/>
            <person name="Daum C."/>
            <person name="Ezra D."/>
            <person name="Gonzalez J."/>
            <person name="Henrissat B."/>
            <person name="Kuo A."/>
            <person name="Liang C."/>
            <person name="Lipzen A."/>
            <person name="Lutzoni F."/>
            <person name="Magnuson J."/>
            <person name="Mondo S."/>
            <person name="Nolan M."/>
            <person name="Ohm R."/>
            <person name="Pangilinan J."/>
            <person name="Park H.-J."/>
            <person name="Ramirez L."/>
            <person name="Alfaro M."/>
            <person name="Sun H."/>
            <person name="Tritt A."/>
            <person name="Yoshinaga Y."/>
            <person name="Zwiers L.-H."/>
            <person name="Turgeon B."/>
            <person name="Goodwin S."/>
            <person name="Spatafora J."/>
            <person name="Crous P."/>
            <person name="Grigoriev I."/>
        </authorList>
    </citation>
    <scope>NUCLEOTIDE SEQUENCE</scope>
    <source>
        <strain evidence="5">CBS 175.79</strain>
    </source>
</reference>